<comment type="caution">
    <text evidence="1">The sequence shown here is derived from an EMBL/GenBank/DDBJ whole genome shotgun (WGS) entry which is preliminary data.</text>
</comment>
<sequence>MPKSKRQSQNAYSSALVKWENAGDELSAAVSAYLQSCAVLDAFSGAPSDDAMIMASRADLSLGTRHTKIFEELFQSNVILARMRNKILSRPYSLPKAILAEIFMDAVYTPGPNDDPFPSMSEGLRRIYRRLHSLLAVCSTWRNLGITLSGLWSVIPVGDENSRHPTYSAFVLALQRSHSLTSNNNRRHLAVILSNFCASVSTAVLAQLSPFYSINIEAQFRPSTSSISDLLQRLNSSQSSGVLSELSIHQSHHEPDRAPPRLPQWNEYIGGRTNLNFNPLKRLIGSLSILRLRGVNVHWNQMAFSHKLGQIHLQSVVLGDHSKLNEFLGALVSASELRDVKLISVVALKLSAWSTQQNPQPLKISLPKLQSLLLEHLSLNVLQHVLASIPRGSHRIKVALTYQSQRTMYQPEEKNEDDYESDDGYKDGYRTLFKLLKSSKVDTLLLDAHQRESPCVNRAELHSLLKSLPSLKTLIMTSWKWDLGTILALERPDDGAFTAPETGSA</sequence>
<evidence type="ECO:0000313" key="2">
    <source>
        <dbReference type="Proteomes" id="UP000663853"/>
    </source>
</evidence>
<name>A0A8H2XWT2_9AGAM</name>
<organism evidence="1 2">
    <name type="scientific">Rhizoctonia solani</name>
    <dbReference type="NCBI Taxonomy" id="456999"/>
    <lineage>
        <taxon>Eukaryota</taxon>
        <taxon>Fungi</taxon>
        <taxon>Dikarya</taxon>
        <taxon>Basidiomycota</taxon>
        <taxon>Agaricomycotina</taxon>
        <taxon>Agaricomycetes</taxon>
        <taxon>Cantharellales</taxon>
        <taxon>Ceratobasidiaceae</taxon>
        <taxon>Rhizoctonia</taxon>
    </lineage>
</organism>
<gene>
    <name evidence="1" type="ORF">RDB_LOCUS26001</name>
</gene>
<reference evidence="1" key="1">
    <citation type="submission" date="2021-01" db="EMBL/GenBank/DDBJ databases">
        <authorList>
            <person name="Kaushik A."/>
        </authorList>
    </citation>
    <scope>NUCLEOTIDE SEQUENCE</scope>
    <source>
        <strain evidence="1">AG6-10EEA</strain>
    </source>
</reference>
<accession>A0A8H2XWT2</accession>
<dbReference type="Proteomes" id="UP000663853">
    <property type="component" value="Unassembled WGS sequence"/>
</dbReference>
<proteinExistence type="predicted"/>
<evidence type="ECO:0000313" key="1">
    <source>
        <dbReference type="EMBL" id="CAE6432665.1"/>
    </source>
</evidence>
<protein>
    <submittedName>
        <fullName evidence="1">Uncharacterized protein</fullName>
    </submittedName>
</protein>
<dbReference type="AlphaFoldDB" id="A0A8H2XWT2"/>
<dbReference type="EMBL" id="CAJMXA010000483">
    <property type="protein sequence ID" value="CAE6432665.1"/>
    <property type="molecule type" value="Genomic_DNA"/>
</dbReference>
<dbReference type="OrthoDB" id="2147163at2759"/>